<dbReference type="Proteomes" id="UP000237771">
    <property type="component" value="Unassembled WGS sequence"/>
</dbReference>
<keyword evidence="4" id="KW-1185">Reference proteome</keyword>
<gene>
    <name evidence="1" type="ORF">BC624_11371</name>
    <name evidence="2" type="ORF">SAMN05443373_1084</name>
</gene>
<evidence type="ECO:0000313" key="3">
    <source>
        <dbReference type="Proteomes" id="UP000184384"/>
    </source>
</evidence>
<reference evidence="2" key="2">
    <citation type="submission" date="2016-11" db="EMBL/GenBank/DDBJ databases">
        <authorList>
            <person name="Jaros S."/>
            <person name="Januszkiewicz K."/>
            <person name="Wedrychowicz H."/>
        </authorList>
    </citation>
    <scope>NUCLEOTIDE SEQUENCE [LARGE SCALE GENOMIC DNA]</scope>
    <source>
        <strain evidence="2">DSM 19729</strain>
    </source>
</reference>
<reference evidence="1 4" key="3">
    <citation type="submission" date="2018-03" db="EMBL/GenBank/DDBJ databases">
        <title>Genomic Encyclopedia of Archaeal and Bacterial Type Strains, Phase II (KMG-II): from individual species to whole genera.</title>
        <authorList>
            <person name="Goeker M."/>
        </authorList>
    </citation>
    <scope>NUCLEOTIDE SEQUENCE [LARGE SCALE GENOMIC DNA]</scope>
    <source>
        <strain evidence="1 4">DSM 17797</strain>
    </source>
</reference>
<protein>
    <submittedName>
        <fullName evidence="2">Uncharacterized protein</fullName>
    </submittedName>
</protein>
<dbReference type="EMBL" id="FQWO01000008">
    <property type="protein sequence ID" value="SHH13552.1"/>
    <property type="molecule type" value="Genomic_DNA"/>
</dbReference>
<evidence type="ECO:0000313" key="1">
    <source>
        <dbReference type="EMBL" id="PRZ20111.1"/>
    </source>
</evidence>
<dbReference type="Proteomes" id="UP000184384">
    <property type="component" value="Unassembled WGS sequence"/>
</dbReference>
<evidence type="ECO:0000313" key="2">
    <source>
        <dbReference type="EMBL" id="SHH13552.1"/>
    </source>
</evidence>
<dbReference type="EMBL" id="PVUB01000013">
    <property type="protein sequence ID" value="PRZ20111.1"/>
    <property type="molecule type" value="Genomic_DNA"/>
</dbReference>
<reference evidence="3" key="1">
    <citation type="submission" date="2016-11" db="EMBL/GenBank/DDBJ databases">
        <authorList>
            <person name="Varghese N."/>
            <person name="Submissions S."/>
        </authorList>
    </citation>
    <scope>NUCLEOTIDE SEQUENCE [LARGE SCALE GENOMIC DNA]</scope>
    <source>
        <strain evidence="3">DSM 19729</strain>
    </source>
</reference>
<evidence type="ECO:0000313" key="4">
    <source>
        <dbReference type="Proteomes" id="UP000237771"/>
    </source>
</evidence>
<organism evidence="2 3">
    <name type="scientific">Flavobacterium granuli</name>
    <dbReference type="NCBI Taxonomy" id="280093"/>
    <lineage>
        <taxon>Bacteria</taxon>
        <taxon>Pseudomonadati</taxon>
        <taxon>Bacteroidota</taxon>
        <taxon>Flavobacteriia</taxon>
        <taxon>Flavobacteriales</taxon>
        <taxon>Flavobacteriaceae</taxon>
        <taxon>Flavobacterium</taxon>
    </lineage>
</organism>
<name>A0A1M5QHI3_9FLAO</name>
<dbReference type="AlphaFoldDB" id="A0A1M5QHI3"/>
<sequence length="97" mass="11224">MYREPCLDIHVSPKKKVKEEKIPFDPLHILYILNSLVKSQPTTYCHPELVEGHNSQLTVILSLSKDTTHDSRFTIHISPPLTFSNILLLSKREELIF</sequence>
<accession>A0A1M5QHI3</accession>
<proteinExistence type="predicted"/>